<protein>
    <submittedName>
        <fullName evidence="2">Uncharacterized protein</fullName>
    </submittedName>
</protein>
<feature type="compositionally biased region" description="Low complexity" evidence="1">
    <location>
        <begin position="65"/>
        <end position="76"/>
    </location>
</feature>
<feature type="compositionally biased region" description="Basic and acidic residues" evidence="1">
    <location>
        <begin position="31"/>
        <end position="45"/>
    </location>
</feature>
<evidence type="ECO:0000313" key="2">
    <source>
        <dbReference type="EMBL" id="GFC80160.1"/>
    </source>
</evidence>
<evidence type="ECO:0000256" key="1">
    <source>
        <dbReference type="SAM" id="MobiDB-lite"/>
    </source>
</evidence>
<accession>A0A699R1V9</accession>
<organism evidence="2">
    <name type="scientific">Tanacetum cinerariifolium</name>
    <name type="common">Dalmatian daisy</name>
    <name type="synonym">Chrysanthemum cinerariifolium</name>
    <dbReference type="NCBI Taxonomy" id="118510"/>
    <lineage>
        <taxon>Eukaryota</taxon>
        <taxon>Viridiplantae</taxon>
        <taxon>Streptophyta</taxon>
        <taxon>Embryophyta</taxon>
        <taxon>Tracheophyta</taxon>
        <taxon>Spermatophyta</taxon>
        <taxon>Magnoliopsida</taxon>
        <taxon>eudicotyledons</taxon>
        <taxon>Gunneridae</taxon>
        <taxon>Pentapetalae</taxon>
        <taxon>asterids</taxon>
        <taxon>campanulids</taxon>
        <taxon>Asterales</taxon>
        <taxon>Asteraceae</taxon>
        <taxon>Asteroideae</taxon>
        <taxon>Anthemideae</taxon>
        <taxon>Anthemidinae</taxon>
        <taxon>Tanacetum</taxon>
    </lineage>
</organism>
<feature type="compositionally biased region" description="Basic and acidic residues" evidence="1">
    <location>
        <begin position="1"/>
        <end position="18"/>
    </location>
</feature>
<reference evidence="2" key="1">
    <citation type="journal article" date="2019" name="Sci. Rep.">
        <title>Draft genome of Tanacetum cinerariifolium, the natural source of mosquito coil.</title>
        <authorList>
            <person name="Yamashiro T."/>
            <person name="Shiraishi A."/>
            <person name="Satake H."/>
            <person name="Nakayama K."/>
        </authorList>
    </citation>
    <scope>NUCLEOTIDE SEQUENCE</scope>
</reference>
<proteinExistence type="predicted"/>
<sequence>MLPFDGKEHDFDVKKPESKFILSPSSCAQSKEQDDKTKKEAKGKSPVESVTGYRDLNAKFEDCSENSSNEVNKSSSIVPTVGKNPLNSTNTFSAAGPSTDAVSPTYGQTFDIDASQLPDDPNMLELEDNIYSNDEDVVGAEADFNNLEYSIPVNPIPTTIIHKDHLVSQIIGDLSSTTQTRSM</sequence>
<feature type="region of interest" description="Disordered" evidence="1">
    <location>
        <begin position="1"/>
        <end position="103"/>
    </location>
</feature>
<dbReference type="AlphaFoldDB" id="A0A699R1V9"/>
<gene>
    <name evidence="2" type="ORF">Tci_852130</name>
</gene>
<dbReference type="EMBL" id="BKCJ011073841">
    <property type="protein sequence ID" value="GFC80160.1"/>
    <property type="molecule type" value="Genomic_DNA"/>
</dbReference>
<feature type="non-terminal residue" evidence="2">
    <location>
        <position position="183"/>
    </location>
</feature>
<name>A0A699R1V9_TANCI</name>
<comment type="caution">
    <text evidence="2">The sequence shown here is derived from an EMBL/GenBank/DDBJ whole genome shotgun (WGS) entry which is preliminary data.</text>
</comment>